<feature type="domain" description="Histidine kinase" evidence="7">
    <location>
        <begin position="672"/>
        <end position="944"/>
    </location>
</feature>
<dbReference type="InterPro" id="IPR005467">
    <property type="entry name" value="His_kinase_dom"/>
</dbReference>
<dbReference type="AlphaFoldDB" id="A0A437A1Q4"/>
<dbReference type="PROSITE" id="PS50113">
    <property type="entry name" value="PAC"/>
    <property type="match status" value="1"/>
</dbReference>
<dbReference type="SUPFAM" id="SSF55874">
    <property type="entry name" value="ATPase domain of HSP90 chaperone/DNA topoisomerase II/histidine kinase"/>
    <property type="match status" value="1"/>
</dbReference>
<dbReference type="InterPro" id="IPR003661">
    <property type="entry name" value="HisK_dim/P_dom"/>
</dbReference>
<evidence type="ECO:0000256" key="3">
    <source>
        <dbReference type="ARBA" id="ARBA00022553"/>
    </source>
</evidence>
<dbReference type="Gene3D" id="3.30.565.10">
    <property type="entry name" value="Histidine kinase-like ATPase, C-terminal domain"/>
    <property type="match status" value="1"/>
</dbReference>
<dbReference type="Pfam" id="PF00512">
    <property type="entry name" value="HisKA"/>
    <property type="match status" value="1"/>
</dbReference>
<keyword evidence="11" id="KW-1185">Reference proteome</keyword>
<dbReference type="VEuPathDB" id="FungiDB:DFL_003392"/>
<dbReference type="InterPro" id="IPR004358">
    <property type="entry name" value="Sig_transdc_His_kin-like_C"/>
</dbReference>
<dbReference type="PRINTS" id="PR00344">
    <property type="entry name" value="BCTRLSENSOR"/>
</dbReference>
<dbReference type="Gene3D" id="1.10.287.130">
    <property type="match status" value="1"/>
</dbReference>
<dbReference type="EC" id="2.7.13.3" evidence="2"/>
<protein>
    <recommendedName>
        <fullName evidence="2">histidine kinase</fullName>
        <ecNumber evidence="2">2.7.13.3</ecNumber>
    </recommendedName>
</protein>
<dbReference type="RefSeq" id="XP_067490605.1">
    <property type="nucleotide sequence ID" value="XM_067632325.1"/>
</dbReference>
<evidence type="ECO:0000256" key="6">
    <source>
        <dbReference type="SAM" id="MobiDB-lite"/>
    </source>
</evidence>
<dbReference type="GO" id="GO:0005886">
    <property type="term" value="C:plasma membrane"/>
    <property type="evidence" value="ECO:0007669"/>
    <property type="project" value="TreeGrafter"/>
</dbReference>
<keyword evidence="5" id="KW-0418">Kinase</keyword>
<dbReference type="SMART" id="SM00388">
    <property type="entry name" value="HisKA"/>
    <property type="match status" value="1"/>
</dbReference>
<evidence type="ECO:0000256" key="2">
    <source>
        <dbReference type="ARBA" id="ARBA00012438"/>
    </source>
</evidence>
<comment type="catalytic activity">
    <reaction evidence="1">
        <text>ATP + protein L-histidine = ADP + protein N-phospho-L-histidine.</text>
        <dbReference type="EC" id="2.7.13.3"/>
    </reaction>
</comment>
<evidence type="ECO:0000313" key="10">
    <source>
        <dbReference type="EMBL" id="RVD85061.1"/>
    </source>
</evidence>
<dbReference type="GeneID" id="93585703"/>
<dbReference type="CDD" id="cd00082">
    <property type="entry name" value="HisKA"/>
    <property type="match status" value="1"/>
</dbReference>
<proteinExistence type="predicted"/>
<sequence length="1001" mass="111825">MGLAYHDYLVEFIRTDARPTFILEGTSEVIVYTNLAFDNLLGSSHDRLLGVIGSAIGDKISALEPERLQLRTSFGNHQLILRKIALNGSQGGCYVSTLDARFPPVADGKRRSSASSISPLTVNVNPNAGHKIYRSLSILAVTHPLSQAQKAVIRANGGFLPSLDWTVPECPIPFGEARKHFNLLHSIDWGNTTVGPMTSWSTSLRTAVNTITYMTQPIALYAGYDYVNIYNLAWGLQVAQERHPYIIGKTVPAAWPEGHEYLVPLIDKTLLGETIIREAALFFLNKSVPGEESYVSFILSPAIDDQGFYLGTFAYAVFETDSIIKKRHTKSLQVLGSKLVQVKELGHRSGFWSATLDALDEAPRDSPFAILYCVTEDGRRCEYMGSRGLDPKVCGNIDLDALGQTRSQVFRERLIYTYGQPKSVIREPLSVFEQNGLHGMPYRGFGICQDAITLPIRKHSGMAQAFLIIGQNHRRPCDSTYLEWLNGFQSIISTSVAKIWSVKDEERLQLESKFADKKTKELRESETLFTRTVESVPVGLVCINNVGQIIFANDAWWRICGMDRSGGLDMWDKYLYVEDRERIVNLFNKLVEDRGSMAEEFRFGNDARPGSRGFTTWCRNSIHPSYDDDGNFTGWFGTLVDITGIKLAEEYQRELTAEAVERKRQQNNFIDVTSHELRNSLSAILQSADEIQMTLDTLIDIDADPAALAAIQEATDTILACGEHQKKIIDDILNLSKLDAGLLTVDPVPAQPHDIIRRGMRIFVPELKSKGITAQLTLSDNFVADCMQDWWMVDPARLMQVLINLVTNAIKFTNQKNGTKEICVALDSSRIRPSFTDNFLDEVDTATSELILIMSNEKSHSTPSENGMYMLVHVKDTGIGIPKDMQAVLGQRFHQEPKTHVSYGGSGLGLFIARRLRFLLGGELHFDSELGVGSTFSFFFHAQWTGPPVTHKNLISPNEPVELTYSFGSNTKSAAEDFILYPRQPSKPPPVKLQKARDANR</sequence>
<keyword evidence="4" id="KW-0808">Transferase</keyword>
<keyword evidence="3" id="KW-0597">Phosphoprotein</keyword>
<dbReference type="EMBL" id="SAEB01000006">
    <property type="protein sequence ID" value="RVD85061.1"/>
    <property type="molecule type" value="Genomic_DNA"/>
</dbReference>
<dbReference type="OrthoDB" id="60033at2759"/>
<evidence type="ECO:0000256" key="4">
    <source>
        <dbReference type="ARBA" id="ARBA00022679"/>
    </source>
</evidence>
<dbReference type="InterPro" id="IPR035965">
    <property type="entry name" value="PAS-like_dom_sf"/>
</dbReference>
<dbReference type="CDD" id="cd00130">
    <property type="entry name" value="PAS"/>
    <property type="match status" value="1"/>
</dbReference>
<dbReference type="InterPro" id="IPR036097">
    <property type="entry name" value="HisK_dim/P_sf"/>
</dbReference>
<reference evidence="10 11" key="1">
    <citation type="submission" date="2019-01" db="EMBL/GenBank/DDBJ databases">
        <title>Intercellular communication is required for trap formation in the nematode-trapping fungus Duddingtonia flagrans.</title>
        <authorList>
            <person name="Youssar L."/>
            <person name="Wernet V."/>
            <person name="Hensel N."/>
            <person name="Hildebrandt H.-G."/>
            <person name="Fischer R."/>
        </authorList>
    </citation>
    <scope>NUCLEOTIDE SEQUENCE [LARGE SCALE GENOMIC DNA]</scope>
    <source>
        <strain evidence="10 11">CBS H-5679</strain>
    </source>
</reference>
<dbReference type="InterPro" id="IPR036890">
    <property type="entry name" value="HATPase_C_sf"/>
</dbReference>
<dbReference type="GO" id="GO:0009927">
    <property type="term" value="F:histidine phosphotransfer kinase activity"/>
    <property type="evidence" value="ECO:0007669"/>
    <property type="project" value="TreeGrafter"/>
</dbReference>
<accession>A0A437A1Q4</accession>
<feature type="region of interest" description="Disordered" evidence="6">
    <location>
        <begin position="981"/>
        <end position="1001"/>
    </location>
</feature>
<dbReference type="STRING" id="97331.A0A437A1Q4"/>
<evidence type="ECO:0000256" key="5">
    <source>
        <dbReference type="ARBA" id="ARBA00022777"/>
    </source>
</evidence>
<name>A0A437A1Q4_ARTFL</name>
<dbReference type="InterPro" id="IPR000014">
    <property type="entry name" value="PAS"/>
</dbReference>
<dbReference type="Gene3D" id="3.30.450.20">
    <property type="entry name" value="PAS domain"/>
    <property type="match status" value="1"/>
</dbReference>
<feature type="domain" description="PAS" evidence="8">
    <location>
        <begin position="525"/>
        <end position="594"/>
    </location>
</feature>
<dbReference type="SUPFAM" id="SSF47384">
    <property type="entry name" value="Homodimeric domain of signal transducing histidine kinase"/>
    <property type="match status" value="1"/>
</dbReference>
<evidence type="ECO:0000259" key="7">
    <source>
        <dbReference type="PROSITE" id="PS50109"/>
    </source>
</evidence>
<dbReference type="PROSITE" id="PS50109">
    <property type="entry name" value="HIS_KIN"/>
    <property type="match status" value="1"/>
</dbReference>
<dbReference type="NCBIfam" id="TIGR00229">
    <property type="entry name" value="sensory_box"/>
    <property type="match status" value="1"/>
</dbReference>
<dbReference type="Pfam" id="PF02518">
    <property type="entry name" value="HATPase_c"/>
    <property type="match status" value="1"/>
</dbReference>
<dbReference type="Proteomes" id="UP000283090">
    <property type="component" value="Unassembled WGS sequence"/>
</dbReference>
<comment type="caution">
    <text evidence="10">The sequence shown here is derived from an EMBL/GenBank/DDBJ whole genome shotgun (WGS) entry which is preliminary data.</text>
</comment>
<dbReference type="GO" id="GO:0000155">
    <property type="term" value="F:phosphorelay sensor kinase activity"/>
    <property type="evidence" value="ECO:0007669"/>
    <property type="project" value="InterPro"/>
</dbReference>
<dbReference type="PANTHER" id="PTHR43047:SF72">
    <property type="entry name" value="OSMOSENSING HISTIDINE PROTEIN KINASE SLN1"/>
    <property type="match status" value="1"/>
</dbReference>
<dbReference type="SUPFAM" id="SSF55785">
    <property type="entry name" value="PYP-like sensor domain (PAS domain)"/>
    <property type="match status" value="1"/>
</dbReference>
<evidence type="ECO:0000313" key="11">
    <source>
        <dbReference type="Proteomes" id="UP000283090"/>
    </source>
</evidence>
<dbReference type="PANTHER" id="PTHR43047">
    <property type="entry name" value="TWO-COMPONENT HISTIDINE PROTEIN KINASE"/>
    <property type="match status" value="1"/>
</dbReference>
<dbReference type="InterPro" id="IPR000700">
    <property type="entry name" value="PAS-assoc_C"/>
</dbReference>
<dbReference type="InterPro" id="IPR003594">
    <property type="entry name" value="HATPase_dom"/>
</dbReference>
<gene>
    <name evidence="10" type="ORF">DFL_003392</name>
</gene>
<organism evidence="10 11">
    <name type="scientific">Arthrobotrys flagrans</name>
    <name type="common">Nematode-trapping fungus</name>
    <name type="synonym">Trichothecium flagrans</name>
    <dbReference type="NCBI Taxonomy" id="97331"/>
    <lineage>
        <taxon>Eukaryota</taxon>
        <taxon>Fungi</taxon>
        <taxon>Dikarya</taxon>
        <taxon>Ascomycota</taxon>
        <taxon>Pezizomycotina</taxon>
        <taxon>Orbiliomycetes</taxon>
        <taxon>Orbiliales</taxon>
        <taxon>Orbiliaceae</taxon>
        <taxon>Arthrobotrys</taxon>
    </lineage>
</organism>
<evidence type="ECO:0000259" key="8">
    <source>
        <dbReference type="PROSITE" id="PS50112"/>
    </source>
</evidence>
<feature type="domain" description="PAC" evidence="9">
    <location>
        <begin position="597"/>
        <end position="654"/>
    </location>
</feature>
<dbReference type="PROSITE" id="PS50112">
    <property type="entry name" value="PAS"/>
    <property type="match status" value="1"/>
</dbReference>
<dbReference type="Pfam" id="PF13426">
    <property type="entry name" value="PAS_9"/>
    <property type="match status" value="1"/>
</dbReference>
<dbReference type="SMART" id="SM00387">
    <property type="entry name" value="HATPase_c"/>
    <property type="match status" value="1"/>
</dbReference>
<evidence type="ECO:0000256" key="1">
    <source>
        <dbReference type="ARBA" id="ARBA00000085"/>
    </source>
</evidence>
<evidence type="ECO:0000259" key="9">
    <source>
        <dbReference type="PROSITE" id="PS50113"/>
    </source>
</evidence>